<evidence type="ECO:0000313" key="4">
    <source>
        <dbReference type="EMBL" id="GBO40210.1"/>
    </source>
</evidence>
<protein>
    <submittedName>
        <fullName evidence="1">Uncharacterized protein</fullName>
    </submittedName>
</protein>
<dbReference type="EMBL" id="BGPR01065375">
    <property type="protein sequence ID" value="GBO40209.1"/>
    <property type="molecule type" value="Genomic_DNA"/>
</dbReference>
<evidence type="ECO:0000313" key="5">
    <source>
        <dbReference type="Proteomes" id="UP000499080"/>
    </source>
</evidence>
<keyword evidence="5" id="KW-1185">Reference proteome</keyword>
<proteinExistence type="predicted"/>
<name>A0A4Y2WTS4_ARAVE</name>
<dbReference type="EMBL" id="BGPR01065377">
    <property type="protein sequence ID" value="GBO40210.1"/>
    <property type="molecule type" value="Genomic_DNA"/>
</dbReference>
<dbReference type="EMBL" id="BGPR01065363">
    <property type="protein sequence ID" value="GBO40198.1"/>
    <property type="molecule type" value="Genomic_DNA"/>
</dbReference>
<gene>
    <name evidence="1" type="ORF">AVEN_100214_1</name>
    <name evidence="4" type="ORF">AVEN_212789_1</name>
    <name evidence="2" type="ORF">AVEN_28487_1</name>
    <name evidence="3" type="ORF">AVEN_32000_1</name>
</gene>
<evidence type="ECO:0000313" key="3">
    <source>
        <dbReference type="EMBL" id="GBO40209.1"/>
    </source>
</evidence>
<evidence type="ECO:0000313" key="1">
    <source>
        <dbReference type="EMBL" id="GBO40198.1"/>
    </source>
</evidence>
<sequence>IKCITILSASLTDRSDPEEERAVAPVVLRDAMLLGPGAGGGVRGVDFGPLRYSLAPHFHLETLDEGEPARGPRGGRLTQQVGVDVEQEEKAHGVEEHVESLQEGKQKTFQPKQVALRNGWTVVQQR</sequence>
<reference evidence="1 5" key="1">
    <citation type="journal article" date="2019" name="Sci. Rep.">
        <title>Orb-weaving spider Araneus ventricosus genome elucidates the spidroin gene catalogue.</title>
        <authorList>
            <person name="Kono N."/>
            <person name="Nakamura H."/>
            <person name="Ohtoshi R."/>
            <person name="Moran D.A.P."/>
            <person name="Shinohara A."/>
            <person name="Yoshida Y."/>
            <person name="Fujiwara M."/>
            <person name="Mori M."/>
            <person name="Tomita M."/>
            <person name="Arakawa K."/>
        </authorList>
    </citation>
    <scope>NUCLEOTIDE SEQUENCE [LARGE SCALE GENOMIC DNA]</scope>
</reference>
<comment type="caution">
    <text evidence="1">The sequence shown here is derived from an EMBL/GenBank/DDBJ whole genome shotgun (WGS) entry which is preliminary data.</text>
</comment>
<accession>A0A4Y2WTS4</accession>
<dbReference type="EMBL" id="BGPR01065373">
    <property type="protein sequence ID" value="GBO40208.1"/>
    <property type="molecule type" value="Genomic_DNA"/>
</dbReference>
<feature type="non-terminal residue" evidence="1">
    <location>
        <position position="1"/>
    </location>
</feature>
<organism evidence="1 5">
    <name type="scientific">Araneus ventricosus</name>
    <name type="common">Orbweaver spider</name>
    <name type="synonym">Epeira ventricosa</name>
    <dbReference type="NCBI Taxonomy" id="182803"/>
    <lineage>
        <taxon>Eukaryota</taxon>
        <taxon>Metazoa</taxon>
        <taxon>Ecdysozoa</taxon>
        <taxon>Arthropoda</taxon>
        <taxon>Chelicerata</taxon>
        <taxon>Arachnida</taxon>
        <taxon>Araneae</taxon>
        <taxon>Araneomorphae</taxon>
        <taxon>Entelegynae</taxon>
        <taxon>Araneoidea</taxon>
        <taxon>Araneidae</taxon>
        <taxon>Araneus</taxon>
    </lineage>
</organism>
<dbReference type="AlphaFoldDB" id="A0A4Y2WTS4"/>
<evidence type="ECO:0000313" key="2">
    <source>
        <dbReference type="EMBL" id="GBO40208.1"/>
    </source>
</evidence>
<dbReference type="Proteomes" id="UP000499080">
    <property type="component" value="Unassembled WGS sequence"/>
</dbReference>